<dbReference type="PANTHER" id="PTHR30328:SF54">
    <property type="entry name" value="HTH-TYPE TRANSCRIPTIONAL REPRESSOR SCO4008"/>
    <property type="match status" value="1"/>
</dbReference>
<dbReference type="RefSeq" id="WP_342757914.1">
    <property type="nucleotide sequence ID" value="NZ_CP146256.1"/>
</dbReference>
<dbReference type="Proteomes" id="UP001451571">
    <property type="component" value="Chromosome"/>
</dbReference>
<dbReference type="PROSITE" id="PS50977">
    <property type="entry name" value="HTH_TETR_2"/>
    <property type="match status" value="1"/>
</dbReference>
<keyword evidence="5" id="KW-1185">Reference proteome</keyword>
<evidence type="ECO:0000256" key="1">
    <source>
        <dbReference type="ARBA" id="ARBA00023125"/>
    </source>
</evidence>
<evidence type="ECO:0000256" key="2">
    <source>
        <dbReference type="PROSITE-ProRule" id="PRU00335"/>
    </source>
</evidence>
<evidence type="ECO:0000259" key="3">
    <source>
        <dbReference type="PROSITE" id="PS50977"/>
    </source>
</evidence>
<name>A0ABZ3EVP9_9FIRM</name>
<keyword evidence="1 2" id="KW-0238">DNA-binding</keyword>
<accession>A0ABZ3EVP9</accession>
<protein>
    <submittedName>
        <fullName evidence="4">TetR/AcrR family transcriptional regulator</fullName>
    </submittedName>
</protein>
<evidence type="ECO:0000313" key="4">
    <source>
        <dbReference type="EMBL" id="XAH74321.1"/>
    </source>
</evidence>
<dbReference type="Gene3D" id="1.10.357.10">
    <property type="entry name" value="Tetracycline Repressor, domain 2"/>
    <property type="match status" value="1"/>
</dbReference>
<dbReference type="InterPro" id="IPR009057">
    <property type="entry name" value="Homeodomain-like_sf"/>
</dbReference>
<organism evidence="4 5">
    <name type="scientific">Kineothrix sedimenti</name>
    <dbReference type="NCBI Taxonomy" id="3123317"/>
    <lineage>
        <taxon>Bacteria</taxon>
        <taxon>Bacillati</taxon>
        <taxon>Bacillota</taxon>
        <taxon>Clostridia</taxon>
        <taxon>Lachnospirales</taxon>
        <taxon>Lachnospiraceae</taxon>
        <taxon>Kineothrix</taxon>
    </lineage>
</organism>
<dbReference type="SUPFAM" id="SSF46689">
    <property type="entry name" value="Homeodomain-like"/>
    <property type="match status" value="1"/>
</dbReference>
<feature type="DNA-binding region" description="H-T-H motif" evidence="2">
    <location>
        <begin position="29"/>
        <end position="48"/>
    </location>
</feature>
<sequence length="207" mass="23536">MSKPDTSIDPRILQSAKNEFLSCGYEKASTNVICKNAGVTSGALYKRYSGKDELFCALVSPVADQFKELLKGVNDDFHNLPDNEKNNAAFAPKSQTNDFVNFIDFVYRNFDVFKLLIESSRGSSYENYLHELVDILVASTMRFIKETNREAIILGKKVTPEIIHILITAHLNGLFEPVIHNMSREDARIYTEQLQYFFNAGWADILH</sequence>
<dbReference type="EMBL" id="CP146256">
    <property type="protein sequence ID" value="XAH74321.1"/>
    <property type="molecule type" value="Genomic_DNA"/>
</dbReference>
<dbReference type="PRINTS" id="PR00455">
    <property type="entry name" value="HTHTETR"/>
</dbReference>
<dbReference type="InterPro" id="IPR001647">
    <property type="entry name" value="HTH_TetR"/>
</dbReference>
<dbReference type="InterPro" id="IPR050109">
    <property type="entry name" value="HTH-type_TetR-like_transc_reg"/>
</dbReference>
<evidence type="ECO:0000313" key="5">
    <source>
        <dbReference type="Proteomes" id="UP001451571"/>
    </source>
</evidence>
<gene>
    <name evidence="4" type="ORF">V6984_00730</name>
</gene>
<proteinExistence type="predicted"/>
<feature type="domain" description="HTH tetR-type" evidence="3">
    <location>
        <begin position="6"/>
        <end position="66"/>
    </location>
</feature>
<dbReference type="PANTHER" id="PTHR30328">
    <property type="entry name" value="TRANSCRIPTIONAL REPRESSOR"/>
    <property type="match status" value="1"/>
</dbReference>
<reference evidence="4 5" key="1">
    <citation type="submission" date="2024-02" db="EMBL/GenBank/DDBJ databases">
        <title>Bacterial strain from lacustrine sediment.</title>
        <authorList>
            <person name="Petit C."/>
            <person name="Fadhlaoui K."/>
        </authorList>
    </citation>
    <scope>NUCLEOTIDE SEQUENCE [LARGE SCALE GENOMIC DNA]</scope>
    <source>
        <strain evidence="4 5">IPX-CK</strain>
    </source>
</reference>
<dbReference type="Pfam" id="PF00440">
    <property type="entry name" value="TetR_N"/>
    <property type="match status" value="1"/>
</dbReference>